<keyword evidence="12" id="KW-1185">Reference proteome</keyword>
<feature type="transmembrane region" description="Helical" evidence="10">
    <location>
        <begin position="120"/>
        <end position="140"/>
    </location>
</feature>
<evidence type="ECO:0000256" key="1">
    <source>
        <dbReference type="ARBA" id="ARBA00004334"/>
    </source>
</evidence>
<dbReference type="AlphaFoldDB" id="A0AAV1IH60"/>
<comment type="caution">
    <text evidence="11">The sequence shown here is derived from an EMBL/GenBank/DDBJ whole genome shotgun (WGS) entry which is preliminary data.</text>
</comment>
<accession>A0AAV1IH60</accession>
<keyword evidence="10" id="KW-1133">Transmembrane helix</keyword>
<comment type="subcellular location">
    <subcellularLocation>
        <location evidence="1">Plastid</location>
        <location evidence="1">Chloroplast thylakoid membrane</location>
    </subcellularLocation>
</comment>
<dbReference type="GO" id="GO:0015979">
    <property type="term" value="P:photosynthesis"/>
    <property type="evidence" value="ECO:0007669"/>
    <property type="project" value="UniProtKB-KW"/>
</dbReference>
<name>A0AAV1IH60_9CHLO</name>
<organism evidence="11 12">
    <name type="scientific">Coccomyxa viridis</name>
    <dbReference type="NCBI Taxonomy" id="1274662"/>
    <lineage>
        <taxon>Eukaryota</taxon>
        <taxon>Viridiplantae</taxon>
        <taxon>Chlorophyta</taxon>
        <taxon>core chlorophytes</taxon>
        <taxon>Trebouxiophyceae</taxon>
        <taxon>Trebouxiophyceae incertae sedis</taxon>
        <taxon>Coccomyxaceae</taxon>
        <taxon>Coccomyxa</taxon>
    </lineage>
</organism>
<protein>
    <recommendedName>
        <fullName evidence="13">Photosystem II 10 kDa polypeptide, chloroplastic</fullName>
    </recommendedName>
</protein>
<evidence type="ECO:0000256" key="8">
    <source>
        <dbReference type="ARBA" id="ARBA00023136"/>
    </source>
</evidence>
<keyword evidence="7" id="KW-0793">Thylakoid</keyword>
<sequence>MSATFSVQKSFAGAQLEAGLTRSRAPAIRNVVVANSKKTDLKKQGLESIKNAVVKQNLMGVSKSMDKKGWTDPSGRKGKGFGVYRFANKYGANVDGYSPIYTPDAWAETGSQYSLGVKGLIAWAGLVAVLLSVGATLILSTSQLGQ</sequence>
<proteinExistence type="inferred from homology"/>
<dbReference type="InterPro" id="IPR006814">
    <property type="entry name" value="PSII_PsbR"/>
</dbReference>
<evidence type="ECO:0000256" key="4">
    <source>
        <dbReference type="ARBA" id="ARBA00022531"/>
    </source>
</evidence>
<comment type="similarity">
    <text evidence="2">Belongs to the psbR family.</text>
</comment>
<dbReference type="PANTHER" id="PTHR34369:SF7">
    <property type="entry name" value="PHOTOSYSTEM II 10 KDA POLYPEPTIDE, CHLOROPLASTIC"/>
    <property type="match status" value="1"/>
</dbReference>
<dbReference type="PANTHER" id="PTHR34369">
    <property type="entry name" value="PHOTOSYSTEM II 10 KDA POLYPEPTIDE, CHLOROPLASTIC"/>
    <property type="match status" value="1"/>
</dbReference>
<dbReference type="GO" id="GO:0009535">
    <property type="term" value="C:chloroplast thylakoid membrane"/>
    <property type="evidence" value="ECO:0007669"/>
    <property type="project" value="UniProtKB-SubCell"/>
</dbReference>
<reference evidence="11 12" key="1">
    <citation type="submission" date="2023-10" db="EMBL/GenBank/DDBJ databases">
        <authorList>
            <person name="Maclean D."/>
            <person name="Macfadyen A."/>
        </authorList>
    </citation>
    <scope>NUCLEOTIDE SEQUENCE [LARGE SCALE GENOMIC DNA]</scope>
</reference>
<dbReference type="EMBL" id="CAUYUE010000012">
    <property type="protein sequence ID" value="CAK0785329.1"/>
    <property type="molecule type" value="Genomic_DNA"/>
</dbReference>
<evidence type="ECO:0000256" key="7">
    <source>
        <dbReference type="ARBA" id="ARBA00023078"/>
    </source>
</evidence>
<evidence type="ECO:0000256" key="3">
    <source>
        <dbReference type="ARBA" id="ARBA00022528"/>
    </source>
</evidence>
<evidence type="ECO:0000256" key="9">
    <source>
        <dbReference type="ARBA" id="ARBA00023276"/>
    </source>
</evidence>
<keyword evidence="6" id="KW-0809">Transit peptide</keyword>
<evidence type="ECO:0000256" key="10">
    <source>
        <dbReference type="SAM" id="Phobius"/>
    </source>
</evidence>
<evidence type="ECO:0000256" key="6">
    <source>
        <dbReference type="ARBA" id="ARBA00022946"/>
    </source>
</evidence>
<keyword evidence="4" id="KW-0602">Photosynthesis</keyword>
<evidence type="ECO:0000313" key="12">
    <source>
        <dbReference type="Proteomes" id="UP001314263"/>
    </source>
</evidence>
<evidence type="ECO:0000256" key="5">
    <source>
        <dbReference type="ARBA" id="ARBA00022640"/>
    </source>
</evidence>
<evidence type="ECO:0008006" key="13">
    <source>
        <dbReference type="Google" id="ProtNLM"/>
    </source>
</evidence>
<keyword evidence="9" id="KW-0604">Photosystem II</keyword>
<keyword evidence="5" id="KW-0934">Plastid</keyword>
<evidence type="ECO:0000313" key="11">
    <source>
        <dbReference type="EMBL" id="CAK0785329.1"/>
    </source>
</evidence>
<dbReference type="Proteomes" id="UP001314263">
    <property type="component" value="Unassembled WGS sequence"/>
</dbReference>
<keyword evidence="10" id="KW-0812">Transmembrane</keyword>
<dbReference type="Pfam" id="PF04725">
    <property type="entry name" value="PsbR"/>
    <property type="match status" value="1"/>
</dbReference>
<dbReference type="GO" id="GO:0009654">
    <property type="term" value="C:photosystem II oxygen evolving complex"/>
    <property type="evidence" value="ECO:0007669"/>
    <property type="project" value="InterPro"/>
</dbReference>
<keyword evidence="3" id="KW-0150">Chloroplast</keyword>
<evidence type="ECO:0000256" key="2">
    <source>
        <dbReference type="ARBA" id="ARBA00006659"/>
    </source>
</evidence>
<keyword evidence="8 10" id="KW-0472">Membrane</keyword>
<gene>
    <name evidence="11" type="ORF">CVIRNUC_008536</name>
</gene>